<organism evidence="1 2">
    <name type="scientific">Elasticomyces elasticus</name>
    <dbReference type="NCBI Taxonomy" id="574655"/>
    <lineage>
        <taxon>Eukaryota</taxon>
        <taxon>Fungi</taxon>
        <taxon>Dikarya</taxon>
        <taxon>Ascomycota</taxon>
        <taxon>Pezizomycotina</taxon>
        <taxon>Dothideomycetes</taxon>
        <taxon>Dothideomycetidae</taxon>
        <taxon>Mycosphaerellales</taxon>
        <taxon>Teratosphaeriaceae</taxon>
        <taxon>Elasticomyces</taxon>
    </lineage>
</organism>
<dbReference type="PANTHER" id="PTHR38791">
    <property type="entry name" value="ZN(II)2CYS6 TRANSCRIPTION FACTOR (EUROFUNG)-RELATED-RELATED"/>
    <property type="match status" value="1"/>
</dbReference>
<gene>
    <name evidence="1" type="ORF">LTR97_002166</name>
</gene>
<reference evidence="1" key="1">
    <citation type="submission" date="2023-08" db="EMBL/GenBank/DDBJ databases">
        <title>Black Yeasts Isolated from many extreme environments.</title>
        <authorList>
            <person name="Coleine C."/>
            <person name="Stajich J.E."/>
            <person name="Selbmann L."/>
        </authorList>
    </citation>
    <scope>NUCLEOTIDE SEQUENCE</scope>
    <source>
        <strain evidence="1">CCFEE 5810</strain>
    </source>
</reference>
<comment type="caution">
    <text evidence="1">The sequence shown here is derived from an EMBL/GenBank/DDBJ whole genome shotgun (WGS) entry which is preliminary data.</text>
</comment>
<accession>A0AAN7WHB2</accession>
<dbReference type="EMBL" id="JAVRQU010000003">
    <property type="protein sequence ID" value="KAK5705052.1"/>
    <property type="molecule type" value="Genomic_DNA"/>
</dbReference>
<dbReference type="Proteomes" id="UP001310594">
    <property type="component" value="Unassembled WGS sequence"/>
</dbReference>
<dbReference type="PANTHER" id="PTHR38791:SF13">
    <property type="entry name" value="ZN(2)-C6 FUNGAL-TYPE DOMAIN-CONTAINING PROTEIN"/>
    <property type="match status" value="1"/>
</dbReference>
<evidence type="ECO:0000313" key="1">
    <source>
        <dbReference type="EMBL" id="KAK5705052.1"/>
    </source>
</evidence>
<proteinExistence type="predicted"/>
<sequence length="428" mass="47845">MAVVKQQRRVTEHILHSRRSPVGSIRDDVGATCVAFFFRAFVSLNQDPLTSTGLFDHLTELYKHASPSSPIASAVVVLAGTSASSCFQHGSTTAWHYEMHMRAVTSVRGAIADPVARTKDETLMAVLLLDYAENIKAVHCSTSTTHIHYGGAIALLRNRKRNSNQTELSQSLLRATKHNSFWQSLQNSSNNETVSNVQSMSVSTPSDTLMALDAIILQTFRVESLFSRGLVSRHAASSTTQKLMVTLACWESLIPHHWRPQQMPSIAISSRMRGLKYEHYVSMDVAFIYNQWRCVRLMLLLLEQRIAVEETLSQATGNDRLREPILEVAHLIDGIYNSVPYFFGAPHLDGICCSIDGVFSVPPHMNYGLSDRCSERFAGEHLGRWHLVNILKWLSRIVQSNASWSQLSKKSVIVALEKQYASLKGHVL</sequence>
<evidence type="ECO:0008006" key="3">
    <source>
        <dbReference type="Google" id="ProtNLM"/>
    </source>
</evidence>
<name>A0AAN7WHB2_9PEZI</name>
<protein>
    <recommendedName>
        <fullName evidence="3">Transcription factor domain-containing protein</fullName>
    </recommendedName>
</protein>
<evidence type="ECO:0000313" key="2">
    <source>
        <dbReference type="Proteomes" id="UP001310594"/>
    </source>
</evidence>
<dbReference type="AlphaFoldDB" id="A0AAN7WHB2"/>
<dbReference type="InterPro" id="IPR053175">
    <property type="entry name" value="DHMBA_Reg_Transcription_Factor"/>
</dbReference>